<gene>
    <name evidence="4" type="ORF">FCI23_15380</name>
</gene>
<comment type="caution">
    <text evidence="4">The sequence shown here is derived from an EMBL/GenBank/DDBJ whole genome shotgun (WGS) entry which is preliminary data.</text>
</comment>
<dbReference type="SUPFAM" id="SSF52833">
    <property type="entry name" value="Thioredoxin-like"/>
    <property type="match status" value="1"/>
</dbReference>
<dbReference type="EMBL" id="SUMC01000012">
    <property type="protein sequence ID" value="TKA10687.1"/>
    <property type="molecule type" value="Genomic_DNA"/>
</dbReference>
<dbReference type="Proteomes" id="UP000305778">
    <property type="component" value="Unassembled WGS sequence"/>
</dbReference>
<feature type="domain" description="Thioredoxin-like fold" evidence="3">
    <location>
        <begin position="81"/>
        <end position="259"/>
    </location>
</feature>
<accession>A0A4U0SRC6</accession>
<dbReference type="InterPro" id="IPR036249">
    <property type="entry name" value="Thioredoxin-like_sf"/>
</dbReference>
<feature type="region of interest" description="Disordered" evidence="1">
    <location>
        <begin position="1"/>
        <end position="25"/>
    </location>
</feature>
<keyword evidence="5" id="KW-1185">Reference proteome</keyword>
<sequence>MSQRNSIAAKSAARERLRAERERQAKKDKAKRQFIVGGAVVAVLAIAVGIGVAVVKMNQPSYWAKAANQPLVQPANSSGKNGTSIVIGNASNKHVLKVYEDMRCPVCAQFEQTSGASVQKLAANGTYQISYTMGTFLDGNLKGTGSKNALAALGAALNVSKDAFVEYHTLLYSAKYHPVETTDTFSSNKKLIELAQKTKLLKDNKTFQNAVNKGTYDKWALTMSKQFDSDGITGTPTVKLDGKAIANVQSMTAAQFESAVNTQLGKK</sequence>
<proteinExistence type="predicted"/>
<keyword evidence="2" id="KW-0472">Membrane</keyword>
<evidence type="ECO:0000313" key="5">
    <source>
        <dbReference type="Proteomes" id="UP000305778"/>
    </source>
</evidence>
<reference evidence="4 5" key="1">
    <citation type="submission" date="2019-04" db="EMBL/GenBank/DDBJ databases">
        <title>Streptomyces oryziradicis sp. nov., a novel actinomycete isolated from rhizosphere soil of rice (Oryza sativa L.).</title>
        <authorList>
            <person name="Li C."/>
        </authorList>
    </citation>
    <scope>NUCLEOTIDE SEQUENCE [LARGE SCALE GENOMIC DNA]</scope>
    <source>
        <strain evidence="4 5">NEAU-C40</strain>
    </source>
</reference>
<protein>
    <submittedName>
        <fullName evidence="4">DsbA family protein</fullName>
    </submittedName>
</protein>
<keyword evidence="2" id="KW-1133">Transmembrane helix</keyword>
<dbReference type="Gene3D" id="3.40.30.10">
    <property type="entry name" value="Glutaredoxin"/>
    <property type="match status" value="1"/>
</dbReference>
<dbReference type="AlphaFoldDB" id="A0A4U0SRC6"/>
<organism evidence="4 5">
    <name type="scientific">Actinacidiphila oryziradicis</name>
    <dbReference type="NCBI Taxonomy" id="2571141"/>
    <lineage>
        <taxon>Bacteria</taxon>
        <taxon>Bacillati</taxon>
        <taxon>Actinomycetota</taxon>
        <taxon>Actinomycetes</taxon>
        <taxon>Kitasatosporales</taxon>
        <taxon>Streptomycetaceae</taxon>
        <taxon>Actinacidiphila</taxon>
    </lineage>
</organism>
<evidence type="ECO:0000256" key="2">
    <source>
        <dbReference type="SAM" id="Phobius"/>
    </source>
</evidence>
<evidence type="ECO:0000259" key="3">
    <source>
        <dbReference type="Pfam" id="PF13462"/>
    </source>
</evidence>
<dbReference type="OrthoDB" id="4135024at2"/>
<evidence type="ECO:0000256" key="1">
    <source>
        <dbReference type="SAM" id="MobiDB-lite"/>
    </source>
</evidence>
<dbReference type="Pfam" id="PF13462">
    <property type="entry name" value="Thioredoxin_4"/>
    <property type="match status" value="1"/>
</dbReference>
<feature type="compositionally biased region" description="Basic and acidic residues" evidence="1">
    <location>
        <begin position="12"/>
        <end position="25"/>
    </location>
</feature>
<dbReference type="InterPro" id="IPR012336">
    <property type="entry name" value="Thioredoxin-like_fold"/>
</dbReference>
<feature type="transmembrane region" description="Helical" evidence="2">
    <location>
        <begin position="34"/>
        <end position="55"/>
    </location>
</feature>
<dbReference type="RefSeq" id="WP_136724448.1">
    <property type="nucleotide sequence ID" value="NZ_JAOPYF010000284.1"/>
</dbReference>
<evidence type="ECO:0000313" key="4">
    <source>
        <dbReference type="EMBL" id="TKA10687.1"/>
    </source>
</evidence>
<name>A0A4U0SRC6_9ACTN</name>
<keyword evidence="2" id="KW-0812">Transmembrane</keyword>